<keyword evidence="10" id="KW-1185">Reference proteome</keyword>
<evidence type="ECO:0000256" key="1">
    <source>
        <dbReference type="ARBA" id="ARBA00022676"/>
    </source>
</evidence>
<comment type="catalytic activity">
    <reaction evidence="4">
        <text>L-alpha-D-Hep-(1-&gt;3)-4-O-phospho-L-alpha-D-Hep-(1-&gt;5)-[alpha-Kdo-(2-&gt;4)]-alpha-Kdo-(2-&gt;6)-lipid A (E. coli) + ADP-L-glycero-beta-D-manno-heptose = L-alpha-D-Hep-(1-&gt;7)-L-alpha-D-Hep-(1-&gt;3)-4-O-phospho-L-alpha-D-Hep-(1-&gt;5)-[alpha-Kdo-(2-&gt;4)]-alpha-Kdo-(2-&gt;6)-lipid A (E. coli) + ADP + H(+)</text>
        <dbReference type="Rhea" id="RHEA:74099"/>
        <dbReference type="ChEBI" id="CHEBI:15378"/>
        <dbReference type="ChEBI" id="CHEBI:61506"/>
        <dbReference type="ChEBI" id="CHEBI:193075"/>
        <dbReference type="ChEBI" id="CHEBI:193076"/>
        <dbReference type="ChEBI" id="CHEBI:456216"/>
        <dbReference type="EC" id="2.4.99.25"/>
    </reaction>
</comment>
<dbReference type="NCBIfam" id="TIGR02201">
    <property type="entry name" value="heptsyl_trn_III"/>
    <property type="match status" value="1"/>
</dbReference>
<keyword evidence="3" id="KW-0448">Lipopolysaccharide biosynthesis</keyword>
<dbReference type="RefSeq" id="WP_132924268.1">
    <property type="nucleotide sequence ID" value="NZ_CP075169.1"/>
</dbReference>
<evidence type="ECO:0000256" key="3">
    <source>
        <dbReference type="ARBA" id="ARBA00022985"/>
    </source>
</evidence>
<dbReference type="OrthoDB" id="9781892at2"/>
<dbReference type="InterPro" id="IPR011916">
    <property type="entry name" value="LipoPS_heptosylTferase-III"/>
</dbReference>
<dbReference type="SUPFAM" id="SSF53756">
    <property type="entry name" value="UDP-Glycosyltransferase/glycogen phosphorylase"/>
    <property type="match status" value="1"/>
</dbReference>
<dbReference type="Proteomes" id="UP000294555">
    <property type="component" value="Unassembled WGS sequence"/>
</dbReference>
<dbReference type="PANTHER" id="PTHR30160:SF1">
    <property type="entry name" value="LIPOPOLYSACCHARIDE 1,2-N-ACETYLGLUCOSAMINETRANSFERASE-RELATED"/>
    <property type="match status" value="1"/>
</dbReference>
<comment type="catalytic activity">
    <reaction evidence="5">
        <text>an L-alpha-D-Hep-(1-&gt;3)-4-O-phospho-L-alpha-D-Hep-(1-&gt;5)-[alpha-Kdo-(2-&gt;4)]-alpha-Kdo-(2-&gt;6)-lipid A + ADP-L-glycero-beta-D-manno-heptose = an L-alpha-D-Hep-(1-&gt;7)-L-alpha-D-Hep-(1-&gt;3)-4-O-phospho-L-alpha-D-Hep-(1-&gt;5)-[alpha-Kdo-(2-&gt;4)]-alpha-Kdo-(2-&gt;6)-lipid A + ADP + H(+)</text>
        <dbReference type="Rhea" id="RHEA:74095"/>
        <dbReference type="ChEBI" id="CHEBI:15378"/>
        <dbReference type="ChEBI" id="CHEBI:61506"/>
        <dbReference type="ChEBI" id="CHEBI:193070"/>
        <dbReference type="ChEBI" id="CHEBI:193071"/>
        <dbReference type="ChEBI" id="CHEBI:456216"/>
        <dbReference type="EC" id="2.4.99.25"/>
    </reaction>
</comment>
<dbReference type="FunFam" id="3.40.50.2000:FF:000191">
    <property type="entry name" value="Lipopolysaccharide core heptosyltransferase RfaQ"/>
    <property type="match status" value="1"/>
</dbReference>
<gene>
    <name evidence="9" type="ORF">EZJ58_3753</name>
</gene>
<keyword evidence="2 9" id="KW-0808">Transferase</keyword>
<evidence type="ECO:0000313" key="10">
    <source>
        <dbReference type="Proteomes" id="UP000294555"/>
    </source>
</evidence>
<dbReference type="AlphaFoldDB" id="A0A4R1NF50"/>
<evidence type="ECO:0000256" key="2">
    <source>
        <dbReference type="ARBA" id="ARBA00022679"/>
    </source>
</evidence>
<dbReference type="GO" id="GO:0009244">
    <property type="term" value="P:lipopolysaccharide core region biosynthetic process"/>
    <property type="evidence" value="ECO:0007669"/>
    <property type="project" value="TreeGrafter"/>
</dbReference>
<accession>A0A4R1NF50</accession>
<reference evidence="9 10" key="1">
    <citation type="submission" date="2019-02" db="EMBL/GenBank/DDBJ databases">
        <title>Investigation of anaerobic lignin degradation for improved lignocellulosic biofuels.</title>
        <authorList>
            <person name="Deangelis K."/>
        </authorList>
    </citation>
    <scope>NUCLEOTIDE SEQUENCE [LARGE SCALE GENOMIC DNA]</scope>
    <source>
        <strain evidence="9 10">159R</strain>
    </source>
</reference>
<evidence type="ECO:0000256" key="6">
    <source>
        <dbReference type="ARBA" id="ARBA00066496"/>
    </source>
</evidence>
<dbReference type="EC" id="2.4.99.25" evidence="6"/>
<dbReference type="Pfam" id="PF01075">
    <property type="entry name" value="Glyco_transf_9"/>
    <property type="match status" value="1"/>
</dbReference>
<organism evidence="9 10">
    <name type="scientific">Sodalis ligni</name>
    <dbReference type="NCBI Taxonomy" id="2697027"/>
    <lineage>
        <taxon>Bacteria</taxon>
        <taxon>Pseudomonadati</taxon>
        <taxon>Pseudomonadota</taxon>
        <taxon>Gammaproteobacteria</taxon>
        <taxon>Enterobacterales</taxon>
        <taxon>Bruguierivoracaceae</taxon>
        <taxon>Sodalis</taxon>
    </lineage>
</organism>
<comment type="caution">
    <text evidence="9">The sequence shown here is derived from an EMBL/GenBank/DDBJ whole genome shotgun (WGS) entry which is preliminary data.</text>
</comment>
<dbReference type="PANTHER" id="PTHR30160">
    <property type="entry name" value="TETRAACYLDISACCHARIDE 4'-KINASE-RELATED"/>
    <property type="match status" value="1"/>
</dbReference>
<evidence type="ECO:0000256" key="5">
    <source>
        <dbReference type="ARBA" id="ARBA00051369"/>
    </source>
</evidence>
<dbReference type="GO" id="GO:0005829">
    <property type="term" value="C:cytosol"/>
    <property type="evidence" value="ECO:0007669"/>
    <property type="project" value="TreeGrafter"/>
</dbReference>
<dbReference type="CDD" id="cd03789">
    <property type="entry name" value="GT9_LPS_heptosyltransferase"/>
    <property type="match status" value="1"/>
</dbReference>
<evidence type="ECO:0000313" key="9">
    <source>
        <dbReference type="EMBL" id="TCL05557.1"/>
    </source>
</evidence>
<dbReference type="GO" id="GO:0008713">
    <property type="term" value="F:ADP-heptose-lipopolysaccharide heptosyltransferase activity"/>
    <property type="evidence" value="ECO:0007669"/>
    <property type="project" value="TreeGrafter"/>
</dbReference>
<dbReference type="InterPro" id="IPR002201">
    <property type="entry name" value="Glyco_trans_9"/>
</dbReference>
<sequence>MPISHDVSPTPVKRILLIKLRHHGDMLLTTPVINTLHRQYPAAEIDILLYKETEAILRYHPALTHIHVIDRSWKKQGVRHQIQQETGLIKILRSRHYDIVVNLADQWRSAIITYLSGAAVRIGFDYPKRQSFLWRLAHNRLVSTVNHGRLHTVEQNLTILAPLDIALTDRRTSMHYSPADEAHRNTLLASKGITGDYLVIQPTSRWSYKCWDDEKVAELIDALQEQDLPIVLTAAPDKNELDMIGHILSLCHNPRVVSLAGELTLTQLASVIDGARLFIGVDSAPMHMAAALNTPCVALFGPTKLTFWRPWSENSTVIWAGDFTELPPPDDIDTKTQQRYLSAIPVDAVLQAARGYLS</sequence>
<dbReference type="EMBL" id="SJOI01000001">
    <property type="protein sequence ID" value="TCL05557.1"/>
    <property type="molecule type" value="Genomic_DNA"/>
</dbReference>
<dbReference type="InterPro" id="IPR051199">
    <property type="entry name" value="LPS_LOS_Heptosyltrfase"/>
</dbReference>
<evidence type="ECO:0000256" key="7">
    <source>
        <dbReference type="ARBA" id="ARBA00074396"/>
    </source>
</evidence>
<dbReference type="Gene3D" id="3.40.50.2000">
    <property type="entry name" value="Glycogen Phosphorylase B"/>
    <property type="match status" value="2"/>
</dbReference>
<keyword evidence="1" id="KW-0328">Glycosyltransferase</keyword>
<evidence type="ECO:0000256" key="8">
    <source>
        <dbReference type="ARBA" id="ARBA00075031"/>
    </source>
</evidence>
<evidence type="ECO:0000256" key="4">
    <source>
        <dbReference type="ARBA" id="ARBA00051137"/>
    </source>
</evidence>
<proteinExistence type="predicted"/>
<name>A0A4R1NF50_9GAMM</name>
<protein>
    <recommendedName>
        <fullName evidence="7">Lipopolysaccharide heptosyltransferase 3</fullName>
        <ecNumber evidence="6">2.4.99.25</ecNumber>
    </recommendedName>
    <alternativeName>
        <fullName evidence="8">ADP-heptose:lipopolysaccharide heptosyltransferase III</fullName>
    </alternativeName>
</protein>